<dbReference type="AlphaFoldDB" id="A0A8S4A5N7"/>
<evidence type="ECO:0000256" key="3">
    <source>
        <dbReference type="SAM" id="MobiDB-lite"/>
    </source>
</evidence>
<dbReference type="Gene3D" id="2.30.29.30">
    <property type="entry name" value="Pleckstrin-homology domain (PH domain)/Phosphotyrosine-binding domain (PTB)"/>
    <property type="match status" value="1"/>
</dbReference>
<protein>
    <recommendedName>
        <fullName evidence="4">PH domain-containing protein</fullName>
    </recommendedName>
</protein>
<dbReference type="Pfam" id="PF00169">
    <property type="entry name" value="PH"/>
    <property type="match status" value="1"/>
</dbReference>
<proteinExistence type="predicted"/>
<dbReference type="InterPro" id="IPR011993">
    <property type="entry name" value="PH-like_dom_sf"/>
</dbReference>
<dbReference type="PANTHER" id="PTHR12187">
    <property type="entry name" value="AGAP000124-PA"/>
    <property type="match status" value="1"/>
</dbReference>
<gene>
    <name evidence="5" type="ORF">CUNI_LOCUS19874</name>
</gene>
<name>A0A8S4A5N7_9EUPU</name>
<dbReference type="OrthoDB" id="159395at2759"/>
<feature type="domain" description="PH" evidence="4">
    <location>
        <begin position="17"/>
        <end position="120"/>
    </location>
</feature>
<reference evidence="5" key="1">
    <citation type="submission" date="2021-04" db="EMBL/GenBank/DDBJ databases">
        <authorList>
            <consortium name="Molecular Ecology Group"/>
        </authorList>
    </citation>
    <scope>NUCLEOTIDE SEQUENCE</scope>
</reference>
<dbReference type="SUPFAM" id="SSF50729">
    <property type="entry name" value="PH domain-like"/>
    <property type="match status" value="1"/>
</dbReference>
<evidence type="ECO:0000259" key="4">
    <source>
        <dbReference type="PROSITE" id="PS50003"/>
    </source>
</evidence>
<dbReference type="GO" id="GO:0016316">
    <property type="term" value="F:phosphatidylinositol-3,4-bisphosphate 4-phosphatase activity"/>
    <property type="evidence" value="ECO:0007669"/>
    <property type="project" value="InterPro"/>
</dbReference>
<dbReference type="InterPro" id="IPR001849">
    <property type="entry name" value="PH_domain"/>
</dbReference>
<keyword evidence="2" id="KW-0443">Lipid metabolism</keyword>
<keyword evidence="6" id="KW-1185">Reference proteome</keyword>
<dbReference type="InterPro" id="IPR039034">
    <property type="entry name" value="INPP4"/>
</dbReference>
<dbReference type="Proteomes" id="UP000678393">
    <property type="component" value="Unassembled WGS sequence"/>
</dbReference>
<dbReference type="PROSITE" id="PS50003">
    <property type="entry name" value="PH_DOMAIN"/>
    <property type="match status" value="1"/>
</dbReference>
<dbReference type="EMBL" id="CAJHNH020007046">
    <property type="protein sequence ID" value="CAG5134316.1"/>
    <property type="molecule type" value="Genomic_DNA"/>
</dbReference>
<evidence type="ECO:0000313" key="6">
    <source>
        <dbReference type="Proteomes" id="UP000678393"/>
    </source>
</evidence>
<feature type="region of interest" description="Disordered" evidence="3">
    <location>
        <begin position="582"/>
        <end position="605"/>
    </location>
</feature>
<feature type="compositionally biased region" description="Polar residues" evidence="3">
    <location>
        <begin position="582"/>
        <end position="599"/>
    </location>
</feature>
<dbReference type="SMART" id="SM00233">
    <property type="entry name" value="PH"/>
    <property type="match status" value="1"/>
</dbReference>
<dbReference type="PANTHER" id="PTHR12187:SF11">
    <property type="entry name" value="PHOSPHATIDYLINOSITOL-3,4-BISPHOSPHATE 4-PHOSPHATASE"/>
    <property type="match status" value="1"/>
</dbReference>
<evidence type="ECO:0000313" key="5">
    <source>
        <dbReference type="EMBL" id="CAG5134316.1"/>
    </source>
</evidence>
<organism evidence="5 6">
    <name type="scientific">Candidula unifasciata</name>
    <dbReference type="NCBI Taxonomy" id="100452"/>
    <lineage>
        <taxon>Eukaryota</taxon>
        <taxon>Metazoa</taxon>
        <taxon>Spiralia</taxon>
        <taxon>Lophotrochozoa</taxon>
        <taxon>Mollusca</taxon>
        <taxon>Gastropoda</taxon>
        <taxon>Heterobranchia</taxon>
        <taxon>Euthyneura</taxon>
        <taxon>Panpulmonata</taxon>
        <taxon>Eupulmonata</taxon>
        <taxon>Stylommatophora</taxon>
        <taxon>Helicina</taxon>
        <taxon>Helicoidea</taxon>
        <taxon>Geomitridae</taxon>
        <taxon>Candidula</taxon>
    </lineage>
</organism>
<evidence type="ECO:0000256" key="1">
    <source>
        <dbReference type="ARBA" id="ARBA00022801"/>
    </source>
</evidence>
<comment type="caution">
    <text evidence="5">The sequence shown here is derived from an EMBL/GenBank/DDBJ whole genome shotgun (WGS) entry which is preliminary data.</text>
</comment>
<accession>A0A8S4A5N7</accession>
<evidence type="ECO:0000256" key="2">
    <source>
        <dbReference type="ARBA" id="ARBA00023098"/>
    </source>
</evidence>
<keyword evidence="1" id="KW-0378">Hydrolase</keyword>
<sequence length="605" mass="68510">MRFNARELAIVVQQTTNFDKEGYLFMKEKHEGFFKKSEAYVNRYIRLKGNLLFYFKSKDSRADPLGVIVLERCAVELAVDEDVNSGFLLVFEGEEQAFRFGASTEAMRDEWIQALHIASHECLKMQLQSLREQLQTKTGNDIVHLPVEPSSTVDFESQTDNTSQDPVLEISIACCSLPNDSSDVPPNALVVVHTMLPPQQQIWMHHNHTEIVEKSNNPQFLKTIGFGDKFGIDTATKVRLTVHHVVERMTGTMTQIGQAIFTLQDLLMSNDLSLTLTLRTHDLKDKGTITVTSWINDERVSLNELQTQQSGTYSKRPRTFSLGRHQHNLQAHFNDIIKRSFRFATNDEKSMIQVSEYMAESKWTFEIPIQLLQLWVNEEKQMISLLQDLGELFSEWEEEQLLWIKLGADTAVCYNNALEGLASSAGVTFKRSADRGKQELEFVPANLHVERMVVSSDHAPSGKVYDITTVGAFTTHCRDMKNGGLKRLMHTVRSSYAPEESSQPRAKMQQACRILNEVTELRTQLRSQCEKMLLAAELENTESVVSIIASMKEKVARLNSMCAEPLVESAAESYLSAKRNANTGEGCDSSSLKNIQSMRNPVRKN</sequence>
<dbReference type="GO" id="GO:0005737">
    <property type="term" value="C:cytoplasm"/>
    <property type="evidence" value="ECO:0007669"/>
    <property type="project" value="TreeGrafter"/>
</dbReference>